<name>A0A0M0KFY1_ALKHA</name>
<dbReference type="AlphaFoldDB" id="A0A0M0KFY1"/>
<gene>
    <name evidence="2" type="ORF">AMD02_00295</name>
</gene>
<evidence type="ECO:0000256" key="1">
    <source>
        <dbReference type="SAM" id="Phobius"/>
    </source>
</evidence>
<evidence type="ECO:0000313" key="2">
    <source>
        <dbReference type="EMBL" id="KOO37457.1"/>
    </source>
</evidence>
<dbReference type="EMBL" id="LILD01000001">
    <property type="protein sequence ID" value="KOO37457.1"/>
    <property type="molecule type" value="Genomic_DNA"/>
</dbReference>
<keyword evidence="1" id="KW-1133">Transmembrane helix</keyword>
<feature type="transmembrane region" description="Helical" evidence="1">
    <location>
        <begin position="50"/>
        <end position="68"/>
    </location>
</feature>
<reference evidence="2" key="1">
    <citation type="submission" date="2015-08" db="EMBL/GenBank/DDBJ databases">
        <title>Complete DNA Sequence of Pseudomonas syringae pv. actinidiae, the Causal Agent of Kiwifruit Canker Disease.</title>
        <authorList>
            <person name="Rikkerink E.H.A."/>
            <person name="Fineran P.C."/>
        </authorList>
    </citation>
    <scope>NUCLEOTIDE SEQUENCE</scope>
    <source>
        <strain evidence="2">DSM 13666</strain>
    </source>
</reference>
<comment type="caution">
    <text evidence="2">The sequence shown here is derived from an EMBL/GenBank/DDBJ whole genome shotgun (WGS) entry which is preliminary data.</text>
</comment>
<keyword evidence="1" id="KW-0812">Transmembrane</keyword>
<keyword evidence="1" id="KW-0472">Membrane</keyword>
<protein>
    <recommendedName>
        <fullName evidence="3">HTH tetR-type domain-containing protein</fullName>
    </recommendedName>
</protein>
<organism evidence="2">
    <name type="scientific">Halalkalibacterium halodurans</name>
    <name type="common">Bacillus halodurans</name>
    <dbReference type="NCBI Taxonomy" id="86665"/>
    <lineage>
        <taxon>Bacteria</taxon>
        <taxon>Bacillati</taxon>
        <taxon>Bacillota</taxon>
        <taxon>Bacilli</taxon>
        <taxon>Bacillales</taxon>
        <taxon>Bacillaceae</taxon>
        <taxon>Halalkalibacterium (ex Joshi et al. 2022)</taxon>
    </lineage>
</organism>
<sequence>MNTKTRILYKAIELFNELGARKVSTNHIAEASLLPFVSVSFFSIKFRKQAATLFKMAACLILSIYSKINTLLLL</sequence>
<proteinExistence type="predicted"/>
<evidence type="ECO:0008006" key="3">
    <source>
        <dbReference type="Google" id="ProtNLM"/>
    </source>
</evidence>
<dbReference type="Gene3D" id="1.10.357.10">
    <property type="entry name" value="Tetracycline Repressor, domain 2"/>
    <property type="match status" value="1"/>
</dbReference>
<accession>A0A0M0KFY1</accession>
<dbReference type="PATRIC" id="fig|136160.3.peg.228"/>